<dbReference type="InterPro" id="IPR023198">
    <property type="entry name" value="PGP-like_dom2"/>
</dbReference>
<dbReference type="SFLD" id="SFLDG01129">
    <property type="entry name" value="C1.5:_HAD__Beta-PGM__Phosphata"/>
    <property type="match status" value="1"/>
</dbReference>
<dbReference type="EMBL" id="DVJN01000091">
    <property type="protein sequence ID" value="HIS92270.1"/>
    <property type="molecule type" value="Genomic_DNA"/>
</dbReference>
<proteinExistence type="predicted"/>
<dbReference type="InterPro" id="IPR006439">
    <property type="entry name" value="HAD-SF_hydro_IA"/>
</dbReference>
<dbReference type="InterPro" id="IPR050155">
    <property type="entry name" value="HAD-like_hydrolase_sf"/>
</dbReference>
<keyword evidence="1" id="KW-0378">Hydrolase</keyword>
<dbReference type="Pfam" id="PF13419">
    <property type="entry name" value="HAD_2"/>
    <property type="match status" value="1"/>
</dbReference>
<dbReference type="Proteomes" id="UP000824140">
    <property type="component" value="Unassembled WGS sequence"/>
</dbReference>
<reference evidence="1" key="1">
    <citation type="submission" date="2020-10" db="EMBL/GenBank/DDBJ databases">
        <authorList>
            <person name="Gilroy R."/>
        </authorList>
    </citation>
    <scope>NUCLEOTIDE SEQUENCE</scope>
    <source>
        <strain evidence="1">13766</strain>
    </source>
</reference>
<dbReference type="PANTHER" id="PTHR43434">
    <property type="entry name" value="PHOSPHOGLYCOLATE PHOSPHATASE"/>
    <property type="match status" value="1"/>
</dbReference>
<evidence type="ECO:0000313" key="1">
    <source>
        <dbReference type="EMBL" id="HIS92270.1"/>
    </source>
</evidence>
<dbReference type="GO" id="GO:0005829">
    <property type="term" value="C:cytosol"/>
    <property type="evidence" value="ECO:0007669"/>
    <property type="project" value="TreeGrafter"/>
</dbReference>
<dbReference type="SFLD" id="SFLDS00003">
    <property type="entry name" value="Haloacid_Dehalogenase"/>
    <property type="match status" value="1"/>
</dbReference>
<dbReference type="InterPro" id="IPR023214">
    <property type="entry name" value="HAD_sf"/>
</dbReference>
<evidence type="ECO:0000313" key="2">
    <source>
        <dbReference type="Proteomes" id="UP000824140"/>
    </source>
</evidence>
<dbReference type="Gene3D" id="1.10.150.240">
    <property type="entry name" value="Putative phosphatase, domain 2"/>
    <property type="match status" value="1"/>
</dbReference>
<reference evidence="1" key="2">
    <citation type="journal article" date="2021" name="PeerJ">
        <title>Extensive microbial diversity within the chicken gut microbiome revealed by metagenomics and culture.</title>
        <authorList>
            <person name="Gilroy R."/>
            <person name="Ravi A."/>
            <person name="Getino M."/>
            <person name="Pursley I."/>
            <person name="Horton D.L."/>
            <person name="Alikhan N.F."/>
            <person name="Baker D."/>
            <person name="Gharbi K."/>
            <person name="Hall N."/>
            <person name="Watson M."/>
            <person name="Adriaenssens E.M."/>
            <person name="Foster-Nyarko E."/>
            <person name="Jarju S."/>
            <person name="Secka A."/>
            <person name="Antonio M."/>
            <person name="Oren A."/>
            <person name="Chaudhuri R.R."/>
            <person name="La Ragione R."/>
            <person name="Hildebrand F."/>
            <person name="Pallen M.J."/>
        </authorList>
    </citation>
    <scope>NUCLEOTIDE SEQUENCE</scope>
    <source>
        <strain evidence="1">13766</strain>
    </source>
</reference>
<dbReference type="SUPFAM" id="SSF56784">
    <property type="entry name" value="HAD-like"/>
    <property type="match status" value="1"/>
</dbReference>
<accession>A0A9D1G0K7</accession>
<dbReference type="PANTHER" id="PTHR43434:SF1">
    <property type="entry name" value="PHOSPHOGLYCOLATE PHOSPHATASE"/>
    <property type="match status" value="1"/>
</dbReference>
<dbReference type="NCBIfam" id="TIGR01549">
    <property type="entry name" value="HAD-SF-IA-v1"/>
    <property type="match status" value="1"/>
</dbReference>
<dbReference type="InterPro" id="IPR041492">
    <property type="entry name" value="HAD_2"/>
</dbReference>
<dbReference type="GO" id="GO:0008967">
    <property type="term" value="F:phosphoglycolate phosphatase activity"/>
    <property type="evidence" value="ECO:0007669"/>
    <property type="project" value="TreeGrafter"/>
</dbReference>
<gene>
    <name evidence="1" type="ORF">IAA84_04555</name>
</gene>
<name>A0A9D1G0K7_9FIRM</name>
<comment type="caution">
    <text evidence="1">The sequence shown here is derived from an EMBL/GenBank/DDBJ whole genome shotgun (WGS) entry which is preliminary data.</text>
</comment>
<protein>
    <submittedName>
        <fullName evidence="1">HAD family hydrolase</fullName>
    </submittedName>
</protein>
<dbReference type="InterPro" id="IPR036412">
    <property type="entry name" value="HAD-like_sf"/>
</dbReference>
<dbReference type="Gene3D" id="3.40.50.1000">
    <property type="entry name" value="HAD superfamily/HAD-like"/>
    <property type="match status" value="1"/>
</dbReference>
<dbReference type="GO" id="GO:0006281">
    <property type="term" value="P:DNA repair"/>
    <property type="evidence" value="ECO:0007669"/>
    <property type="project" value="TreeGrafter"/>
</dbReference>
<dbReference type="AlphaFoldDB" id="A0A9D1G0K7"/>
<organism evidence="1 2">
    <name type="scientific">Candidatus Alectryocaccomicrobium excrementavium</name>
    <dbReference type="NCBI Taxonomy" id="2840668"/>
    <lineage>
        <taxon>Bacteria</taxon>
        <taxon>Bacillati</taxon>
        <taxon>Bacillota</taxon>
        <taxon>Clostridia</taxon>
        <taxon>Candidatus Alectryocaccomicrobium</taxon>
    </lineage>
</organism>
<sequence length="215" mass="23397">MRYRAVIFDLDGTLLDTLCDLRAAVNFALAQEGFGQRTLDEVRSYVGSGAYVLFERALPGEARPRVEACVEAFKGYYSTHVNVYTRPYPGVPEMLERLRAAGIRTGVCSNKFDAAVRLLCEAHFGALLDDFAGEGVNMPKKPAPDGCRRLMEKWGTGRAETLYAGDSDVDVQTARNAGLDCASVTWGFCPRTALQAAGATRYFASADALADYILA</sequence>